<dbReference type="SMART" id="SM01209">
    <property type="entry name" value="GARS_A"/>
    <property type="match status" value="1"/>
</dbReference>
<name>A0A9D1IYX9_9FIRM</name>
<evidence type="ECO:0000313" key="18">
    <source>
        <dbReference type="Proteomes" id="UP000824238"/>
    </source>
</evidence>
<protein>
    <recommendedName>
        <fullName evidence="4 14">Phosphoribosylamine--glycine ligase</fullName>
        <ecNumber evidence="4 14">6.3.4.13</ecNumber>
    </recommendedName>
    <alternativeName>
        <fullName evidence="14">GARS</fullName>
    </alternativeName>
    <alternativeName>
        <fullName evidence="12 14">Glycinamide ribonucleotide synthetase</fullName>
    </alternativeName>
    <alternativeName>
        <fullName evidence="13 14">Phosphoribosylglycinamide synthetase</fullName>
    </alternativeName>
</protein>
<evidence type="ECO:0000256" key="2">
    <source>
        <dbReference type="ARBA" id="ARBA00001946"/>
    </source>
</evidence>
<dbReference type="InterPro" id="IPR016185">
    <property type="entry name" value="PreATP-grasp_dom_sf"/>
</dbReference>
<evidence type="ECO:0000256" key="14">
    <source>
        <dbReference type="HAMAP-Rule" id="MF_00138"/>
    </source>
</evidence>
<keyword evidence="7 15" id="KW-0547">Nucleotide-binding</keyword>
<keyword evidence="6" id="KW-0479">Metal-binding</keyword>
<evidence type="ECO:0000256" key="11">
    <source>
        <dbReference type="ARBA" id="ARBA00038345"/>
    </source>
</evidence>
<dbReference type="PANTHER" id="PTHR43472">
    <property type="entry name" value="PHOSPHORIBOSYLAMINE--GLYCINE LIGASE"/>
    <property type="match status" value="1"/>
</dbReference>
<evidence type="ECO:0000256" key="8">
    <source>
        <dbReference type="ARBA" id="ARBA00022755"/>
    </source>
</evidence>
<dbReference type="GO" id="GO:0009113">
    <property type="term" value="P:purine nucleobase biosynthetic process"/>
    <property type="evidence" value="ECO:0007669"/>
    <property type="project" value="InterPro"/>
</dbReference>
<dbReference type="Pfam" id="PF02844">
    <property type="entry name" value="GARS_N"/>
    <property type="match status" value="1"/>
</dbReference>
<dbReference type="GO" id="GO:0005524">
    <property type="term" value="F:ATP binding"/>
    <property type="evidence" value="ECO:0007669"/>
    <property type="project" value="UniProtKB-UniRule"/>
</dbReference>
<evidence type="ECO:0000256" key="10">
    <source>
        <dbReference type="ARBA" id="ARBA00023211"/>
    </source>
</evidence>
<evidence type="ECO:0000256" key="7">
    <source>
        <dbReference type="ARBA" id="ARBA00022741"/>
    </source>
</evidence>
<evidence type="ECO:0000256" key="6">
    <source>
        <dbReference type="ARBA" id="ARBA00022723"/>
    </source>
</evidence>
<evidence type="ECO:0000256" key="5">
    <source>
        <dbReference type="ARBA" id="ARBA00022598"/>
    </source>
</evidence>
<feature type="domain" description="ATP-grasp" evidence="16">
    <location>
        <begin position="107"/>
        <end position="313"/>
    </location>
</feature>
<dbReference type="InterPro" id="IPR011054">
    <property type="entry name" value="Rudment_hybrid_motif"/>
</dbReference>
<dbReference type="SUPFAM" id="SSF56059">
    <property type="entry name" value="Glutathione synthetase ATP-binding domain-like"/>
    <property type="match status" value="1"/>
</dbReference>
<comment type="caution">
    <text evidence="17">The sequence shown here is derived from an EMBL/GenBank/DDBJ whole genome shotgun (WGS) entry which is preliminary data.</text>
</comment>
<dbReference type="GO" id="GO:0004637">
    <property type="term" value="F:phosphoribosylamine-glycine ligase activity"/>
    <property type="evidence" value="ECO:0007669"/>
    <property type="project" value="UniProtKB-UniRule"/>
</dbReference>
<evidence type="ECO:0000256" key="4">
    <source>
        <dbReference type="ARBA" id="ARBA00013255"/>
    </source>
</evidence>
<dbReference type="InterPro" id="IPR013815">
    <property type="entry name" value="ATP_grasp_subdomain_1"/>
</dbReference>
<dbReference type="NCBIfam" id="TIGR00877">
    <property type="entry name" value="purD"/>
    <property type="match status" value="1"/>
</dbReference>
<sequence length="432" mass="45304">MKILVIGGGGREHAVIRALRKSPKAAEVYALPGNGGIAADAVCVPGSATDIEGAVDFAREAGIDFAVVTPDDPLCLGMADALEHIGVPAFGPSKAAAQIEGSKVFAKGLMKKYGIPTAAYEVFDDFDAAMAYIEAAPLPLVVKADGLALGKGVTVAMSREEARAAVRAAMQERVFGESGARLVIEEYLEGPEVSVLSFTDGVTLVPMLASMDHKRALDGDEGPNTGGMGAICPNPHYTPELAAECMEKIFLPTMRAMNAEGRTFRGCLYFGLMLTKDGPKVIEYNCRFGDPETQAVLPLLETDLLDIMEATAAGRLSELDIRWSPGASCCLILASGGYPRAYKKGLPIEGLDARGRLPGSGVEVYHAGTRFEGGKYYTNGGRVLGLTAVAPTLEEAVARAYAASERVSFEGMHKRLDIGARALQGPGGAGAC</sequence>
<accession>A0A9D1IYX9</accession>
<dbReference type="PROSITE" id="PS50975">
    <property type="entry name" value="ATP_GRASP"/>
    <property type="match status" value="1"/>
</dbReference>
<evidence type="ECO:0000256" key="9">
    <source>
        <dbReference type="ARBA" id="ARBA00022840"/>
    </source>
</evidence>
<comment type="cofactor">
    <cofactor evidence="1">
        <name>Mn(2+)</name>
        <dbReference type="ChEBI" id="CHEBI:29035"/>
    </cofactor>
</comment>
<keyword evidence="8 14" id="KW-0658">Purine biosynthesis</keyword>
<dbReference type="Proteomes" id="UP000824238">
    <property type="component" value="Unassembled WGS sequence"/>
</dbReference>
<evidence type="ECO:0000256" key="13">
    <source>
        <dbReference type="ARBA" id="ARBA00042864"/>
    </source>
</evidence>
<reference evidence="17" key="1">
    <citation type="submission" date="2020-10" db="EMBL/GenBank/DDBJ databases">
        <authorList>
            <person name="Gilroy R."/>
        </authorList>
    </citation>
    <scope>NUCLEOTIDE SEQUENCE</scope>
    <source>
        <strain evidence="17">ChiGjej3B3-7149</strain>
    </source>
</reference>
<dbReference type="Pfam" id="PF02843">
    <property type="entry name" value="GARS_C"/>
    <property type="match status" value="1"/>
</dbReference>
<dbReference type="GO" id="GO:0046872">
    <property type="term" value="F:metal ion binding"/>
    <property type="evidence" value="ECO:0007669"/>
    <property type="project" value="UniProtKB-KW"/>
</dbReference>
<evidence type="ECO:0000313" key="17">
    <source>
        <dbReference type="EMBL" id="HIR54996.1"/>
    </source>
</evidence>
<dbReference type="Pfam" id="PF01071">
    <property type="entry name" value="GARS_A"/>
    <property type="match status" value="1"/>
</dbReference>
<evidence type="ECO:0000256" key="1">
    <source>
        <dbReference type="ARBA" id="ARBA00001936"/>
    </source>
</evidence>
<reference evidence="17" key="2">
    <citation type="journal article" date="2021" name="PeerJ">
        <title>Extensive microbial diversity within the chicken gut microbiome revealed by metagenomics and culture.</title>
        <authorList>
            <person name="Gilroy R."/>
            <person name="Ravi A."/>
            <person name="Getino M."/>
            <person name="Pursley I."/>
            <person name="Horton D.L."/>
            <person name="Alikhan N.F."/>
            <person name="Baker D."/>
            <person name="Gharbi K."/>
            <person name="Hall N."/>
            <person name="Watson M."/>
            <person name="Adriaenssens E.M."/>
            <person name="Foster-Nyarko E."/>
            <person name="Jarju S."/>
            <person name="Secka A."/>
            <person name="Antonio M."/>
            <person name="Oren A."/>
            <person name="Chaudhuri R.R."/>
            <person name="La Ragione R."/>
            <person name="Hildebrand F."/>
            <person name="Pallen M.J."/>
        </authorList>
    </citation>
    <scope>NUCLEOTIDE SEQUENCE</scope>
    <source>
        <strain evidence="17">ChiGjej3B3-7149</strain>
    </source>
</reference>
<dbReference type="InterPro" id="IPR000115">
    <property type="entry name" value="PRibGlycinamide_synth"/>
</dbReference>
<dbReference type="AlphaFoldDB" id="A0A9D1IYX9"/>
<dbReference type="FunFam" id="3.30.470.20:FF:000018">
    <property type="entry name" value="Trifunctional purine biosynthetic protein adenosine-3"/>
    <property type="match status" value="1"/>
</dbReference>
<evidence type="ECO:0000259" key="16">
    <source>
        <dbReference type="PROSITE" id="PS50975"/>
    </source>
</evidence>
<comment type="catalytic activity">
    <reaction evidence="14">
        <text>5-phospho-beta-D-ribosylamine + glycine + ATP = N(1)-(5-phospho-beta-D-ribosyl)glycinamide + ADP + phosphate + H(+)</text>
        <dbReference type="Rhea" id="RHEA:17453"/>
        <dbReference type="ChEBI" id="CHEBI:15378"/>
        <dbReference type="ChEBI" id="CHEBI:30616"/>
        <dbReference type="ChEBI" id="CHEBI:43474"/>
        <dbReference type="ChEBI" id="CHEBI:57305"/>
        <dbReference type="ChEBI" id="CHEBI:58681"/>
        <dbReference type="ChEBI" id="CHEBI:143788"/>
        <dbReference type="ChEBI" id="CHEBI:456216"/>
        <dbReference type="EC" id="6.3.4.13"/>
    </reaction>
</comment>
<dbReference type="InterPro" id="IPR011761">
    <property type="entry name" value="ATP-grasp"/>
</dbReference>
<dbReference type="HAMAP" id="MF_00138">
    <property type="entry name" value="GARS"/>
    <property type="match status" value="1"/>
</dbReference>
<dbReference type="PANTHER" id="PTHR43472:SF1">
    <property type="entry name" value="PHOSPHORIBOSYLAMINE--GLYCINE LIGASE, CHLOROPLASTIC"/>
    <property type="match status" value="1"/>
</dbReference>
<evidence type="ECO:0000256" key="3">
    <source>
        <dbReference type="ARBA" id="ARBA00005174"/>
    </source>
</evidence>
<dbReference type="Gene3D" id="3.40.50.20">
    <property type="match status" value="1"/>
</dbReference>
<dbReference type="SUPFAM" id="SSF52440">
    <property type="entry name" value="PreATP-grasp domain"/>
    <property type="match status" value="1"/>
</dbReference>
<dbReference type="EMBL" id="DVHH01000132">
    <property type="protein sequence ID" value="HIR54996.1"/>
    <property type="molecule type" value="Genomic_DNA"/>
</dbReference>
<dbReference type="Gene3D" id="3.30.1490.20">
    <property type="entry name" value="ATP-grasp fold, A domain"/>
    <property type="match status" value="1"/>
</dbReference>
<dbReference type="InterPro" id="IPR020559">
    <property type="entry name" value="PRibGlycinamide_synth_CS"/>
</dbReference>
<proteinExistence type="inferred from homology"/>
<keyword evidence="10" id="KW-0464">Manganese</keyword>
<dbReference type="SUPFAM" id="SSF51246">
    <property type="entry name" value="Rudiment single hybrid motif"/>
    <property type="match status" value="1"/>
</dbReference>
<evidence type="ECO:0000256" key="15">
    <source>
        <dbReference type="PROSITE-ProRule" id="PRU00409"/>
    </source>
</evidence>
<organism evidence="17 18">
    <name type="scientific">Candidatus Scatomorpha intestinigallinarum</name>
    <dbReference type="NCBI Taxonomy" id="2840923"/>
    <lineage>
        <taxon>Bacteria</taxon>
        <taxon>Bacillati</taxon>
        <taxon>Bacillota</taxon>
        <taxon>Clostridia</taxon>
        <taxon>Eubacteriales</taxon>
        <taxon>Candidatus Scatomorpha</taxon>
    </lineage>
</organism>
<evidence type="ECO:0000256" key="12">
    <source>
        <dbReference type="ARBA" id="ARBA00042242"/>
    </source>
</evidence>
<dbReference type="GO" id="GO:0006189">
    <property type="term" value="P:'de novo' IMP biosynthetic process"/>
    <property type="evidence" value="ECO:0007669"/>
    <property type="project" value="UniProtKB-UniRule"/>
</dbReference>
<dbReference type="InterPro" id="IPR020561">
    <property type="entry name" value="PRibGlycinamid_synth_ATP-grasp"/>
</dbReference>
<dbReference type="EC" id="6.3.4.13" evidence="4 14"/>
<gene>
    <name evidence="14 17" type="primary">purD</name>
    <name evidence="17" type="ORF">IAD36_05280</name>
</gene>
<comment type="similarity">
    <text evidence="11 14">Belongs to the GARS family.</text>
</comment>
<keyword evidence="9 15" id="KW-0067">ATP-binding</keyword>
<dbReference type="Gene3D" id="3.90.600.10">
    <property type="entry name" value="Phosphoribosylglycinamide synthetase, C-terminal domain"/>
    <property type="match status" value="1"/>
</dbReference>
<dbReference type="SMART" id="SM01210">
    <property type="entry name" value="GARS_C"/>
    <property type="match status" value="1"/>
</dbReference>
<dbReference type="PROSITE" id="PS00184">
    <property type="entry name" value="GARS"/>
    <property type="match status" value="1"/>
</dbReference>
<comment type="pathway">
    <text evidence="3 14">Purine metabolism; IMP biosynthesis via de novo pathway; N(1)-(5-phospho-D-ribosyl)glycinamide from 5-phospho-alpha-D-ribose 1-diphosphate: step 2/2.</text>
</comment>
<dbReference type="InterPro" id="IPR020562">
    <property type="entry name" value="PRibGlycinamide_synth_N"/>
</dbReference>
<dbReference type="InterPro" id="IPR037123">
    <property type="entry name" value="PRibGlycinamide_synth_C_sf"/>
</dbReference>
<dbReference type="Gene3D" id="3.30.470.20">
    <property type="entry name" value="ATP-grasp fold, B domain"/>
    <property type="match status" value="1"/>
</dbReference>
<keyword evidence="5 14" id="KW-0436">Ligase</keyword>
<comment type="cofactor">
    <cofactor evidence="2">
        <name>Mg(2+)</name>
        <dbReference type="ChEBI" id="CHEBI:18420"/>
    </cofactor>
</comment>
<dbReference type="InterPro" id="IPR020560">
    <property type="entry name" value="PRibGlycinamide_synth_C-dom"/>
</dbReference>